<protein>
    <submittedName>
        <fullName evidence="1">Uncharacterized protein</fullName>
    </submittedName>
</protein>
<name>A0A1I4RK28_9FLAO</name>
<gene>
    <name evidence="1" type="ORF">SAMN05444143_101396</name>
</gene>
<dbReference type="Proteomes" id="UP000182961">
    <property type="component" value="Unassembled WGS sequence"/>
</dbReference>
<proteinExistence type="predicted"/>
<dbReference type="AlphaFoldDB" id="A0A1I4RK28"/>
<keyword evidence="2" id="KW-1185">Reference proteome</keyword>
<organism evidence="1 2">
    <name type="scientific">Flavobacterium succinicans</name>
    <dbReference type="NCBI Taxonomy" id="29536"/>
    <lineage>
        <taxon>Bacteria</taxon>
        <taxon>Pseudomonadati</taxon>
        <taxon>Bacteroidota</taxon>
        <taxon>Flavobacteriia</taxon>
        <taxon>Flavobacteriales</taxon>
        <taxon>Flavobacteriaceae</taxon>
        <taxon>Flavobacterium</taxon>
    </lineage>
</organism>
<evidence type="ECO:0000313" key="2">
    <source>
        <dbReference type="Proteomes" id="UP000182961"/>
    </source>
</evidence>
<accession>A0A1I4RK28</accession>
<evidence type="ECO:0000313" key="1">
    <source>
        <dbReference type="EMBL" id="SFM52534.1"/>
    </source>
</evidence>
<dbReference type="EMBL" id="FOUT01000001">
    <property type="protein sequence ID" value="SFM52534.1"/>
    <property type="molecule type" value="Genomic_DNA"/>
</dbReference>
<sequence length="37" mass="4543">MFQMQKNCKKIAKKLLDNKMNYLHLKNKLINKNHEKL</sequence>
<reference evidence="2" key="1">
    <citation type="submission" date="2016-10" db="EMBL/GenBank/DDBJ databases">
        <authorList>
            <person name="Varghese N."/>
            <person name="Submissions S."/>
        </authorList>
    </citation>
    <scope>NUCLEOTIDE SEQUENCE [LARGE SCALE GENOMIC DNA]</scope>
    <source>
        <strain evidence="2">DSM 4002</strain>
    </source>
</reference>